<sequence>MATYKILYWQQIPTQIKAEDESDDVTVMLDEKFMKYIDAVATKLGLHSADDYLAHWRWGEEEERDGSAREVAEALKAELEAKSW</sequence>
<accession>A0A2N9LAK7</accession>
<organism evidence="2 3">
    <name type="scientific">Candidatus Sulfuritelmatomonas gaucii</name>
    <dbReference type="NCBI Taxonomy" id="2043161"/>
    <lineage>
        <taxon>Bacteria</taxon>
        <taxon>Pseudomonadati</taxon>
        <taxon>Acidobacteriota</taxon>
        <taxon>Terriglobia</taxon>
        <taxon>Terriglobales</taxon>
        <taxon>Acidobacteriaceae</taxon>
        <taxon>Candidatus Sulfuritelmatomonas</taxon>
    </lineage>
</organism>
<protein>
    <recommendedName>
        <fullName evidence="1">Virulence factor domain-containing protein</fullName>
    </recommendedName>
</protein>
<reference evidence="3" key="1">
    <citation type="submission" date="2018-02" db="EMBL/GenBank/DDBJ databases">
        <authorList>
            <person name="Hausmann B."/>
        </authorList>
    </citation>
    <scope>NUCLEOTIDE SEQUENCE [LARGE SCALE GENOMIC DNA]</scope>
    <source>
        <strain evidence="3">Peat soil MAG SbA5</strain>
    </source>
</reference>
<dbReference type="Proteomes" id="UP000239735">
    <property type="component" value="Unassembled WGS sequence"/>
</dbReference>
<gene>
    <name evidence="2" type="ORF">SBA5_290027</name>
</gene>
<evidence type="ECO:0000259" key="1">
    <source>
        <dbReference type="Pfam" id="PF13769"/>
    </source>
</evidence>
<dbReference type="OrthoDB" id="7359147at2"/>
<evidence type="ECO:0000313" key="3">
    <source>
        <dbReference type="Proteomes" id="UP000239735"/>
    </source>
</evidence>
<dbReference type="EMBL" id="OKRB01000085">
    <property type="protein sequence ID" value="SPE20173.1"/>
    <property type="molecule type" value="Genomic_DNA"/>
</dbReference>
<dbReference type="Pfam" id="PF13769">
    <property type="entry name" value="Virulence_fact"/>
    <property type="match status" value="1"/>
</dbReference>
<dbReference type="InterPro" id="IPR025989">
    <property type="entry name" value="Virulence_F_dom"/>
</dbReference>
<evidence type="ECO:0000313" key="2">
    <source>
        <dbReference type="EMBL" id="SPE20173.1"/>
    </source>
</evidence>
<proteinExistence type="predicted"/>
<name>A0A2N9LAK7_9BACT</name>
<dbReference type="AlphaFoldDB" id="A0A2N9LAK7"/>
<feature type="domain" description="Virulence factor" evidence="1">
    <location>
        <begin position="8"/>
        <end position="82"/>
    </location>
</feature>